<keyword evidence="2" id="KW-1185">Reference proteome</keyword>
<dbReference type="Proteomes" id="UP000288024">
    <property type="component" value="Unassembled WGS sequence"/>
</dbReference>
<reference evidence="1 2" key="1">
    <citation type="submission" date="2019-01" db="EMBL/GenBank/DDBJ databases">
        <title>Bacillus sp. M5HDSG1-1, whole genome shotgun sequence.</title>
        <authorList>
            <person name="Tuo L."/>
        </authorList>
    </citation>
    <scope>NUCLEOTIDE SEQUENCE [LARGE SCALE GENOMIC DNA]</scope>
    <source>
        <strain evidence="1 2">M5HDSG1-1</strain>
    </source>
</reference>
<organism evidence="1 2">
    <name type="scientific">Niallia taxi</name>
    <dbReference type="NCBI Taxonomy" id="2499688"/>
    <lineage>
        <taxon>Bacteria</taxon>
        <taxon>Bacillati</taxon>
        <taxon>Bacillota</taxon>
        <taxon>Bacilli</taxon>
        <taxon>Bacillales</taxon>
        <taxon>Bacillaceae</taxon>
        <taxon>Niallia</taxon>
    </lineage>
</organism>
<protein>
    <submittedName>
        <fullName evidence="1">Uncharacterized protein</fullName>
    </submittedName>
</protein>
<proteinExistence type="predicted"/>
<name>A0A437K7A0_9BACI</name>
<dbReference type="Pfam" id="PF19503">
    <property type="entry name" value="DUF6037"/>
    <property type="match status" value="1"/>
</dbReference>
<dbReference type="AlphaFoldDB" id="A0A437K7A0"/>
<gene>
    <name evidence="1" type="ORF">EM808_19580</name>
</gene>
<sequence length="225" mass="26899">MSRGYRLNNLFSLAKSMKNKKIDYQVINNIPYKKDLEICAIFKYDYKIIKKRPYTDNSQPKEYILGLFKRKTHQYLTLPLDYKKSDNFESFELPNRLGEDLFKDLMKFLELNGTERREFSLHNFYRILDKATPTKAGKENFDRLVCSHSYPTSKDNEHNKIYFSHFRDNDKRGEKRSLENYEKTEKLLPYANKVIGNRNISVCFTPEKKEEAVEKKEADIKIKVY</sequence>
<dbReference type="RefSeq" id="WP_127739894.1">
    <property type="nucleotide sequence ID" value="NZ_CAJCKN010000005.1"/>
</dbReference>
<dbReference type="GeneID" id="87619125"/>
<accession>A0A437K7A0</accession>
<evidence type="ECO:0000313" key="1">
    <source>
        <dbReference type="EMBL" id="RVT59498.1"/>
    </source>
</evidence>
<dbReference type="InterPro" id="IPR046100">
    <property type="entry name" value="DUF6037"/>
</dbReference>
<dbReference type="EMBL" id="RZTZ01000009">
    <property type="protein sequence ID" value="RVT59498.1"/>
    <property type="molecule type" value="Genomic_DNA"/>
</dbReference>
<evidence type="ECO:0000313" key="2">
    <source>
        <dbReference type="Proteomes" id="UP000288024"/>
    </source>
</evidence>
<comment type="caution">
    <text evidence="1">The sequence shown here is derived from an EMBL/GenBank/DDBJ whole genome shotgun (WGS) entry which is preliminary data.</text>
</comment>